<organism evidence="9">
    <name type="scientific">groundwater metagenome</name>
    <dbReference type="NCBI Taxonomy" id="717931"/>
    <lineage>
        <taxon>unclassified sequences</taxon>
        <taxon>metagenomes</taxon>
        <taxon>ecological metagenomes</taxon>
    </lineage>
</organism>
<dbReference type="GO" id="GO:0051539">
    <property type="term" value="F:4 iron, 4 sulfur cluster binding"/>
    <property type="evidence" value="ECO:0007669"/>
    <property type="project" value="UniProtKB-KW"/>
</dbReference>
<keyword evidence="7" id="KW-0411">Iron-sulfur</keyword>
<reference evidence="9" key="1">
    <citation type="submission" date="2014-09" db="EMBL/GenBank/DDBJ databases">
        <authorList>
            <person name="Probst J Alexander"/>
        </authorList>
    </citation>
    <scope>NUCLEOTIDE SEQUENCE</scope>
</reference>
<keyword evidence="4" id="KW-0677">Repeat</keyword>
<dbReference type="GO" id="GO:0046872">
    <property type="term" value="F:metal ion binding"/>
    <property type="evidence" value="ECO:0007669"/>
    <property type="project" value="UniProtKB-KW"/>
</dbReference>
<dbReference type="PROSITE" id="PS51379">
    <property type="entry name" value="4FE4S_FER_2"/>
    <property type="match status" value="2"/>
</dbReference>
<dbReference type="SUPFAM" id="SSF55021">
    <property type="entry name" value="ACT-like"/>
    <property type="match status" value="1"/>
</dbReference>
<dbReference type="InterPro" id="IPR045865">
    <property type="entry name" value="ACT-like_dom_sf"/>
</dbReference>
<keyword evidence="2" id="KW-0004">4Fe-4S</keyword>
<name>A0A098E8N3_9ZZZZ</name>
<dbReference type="SUPFAM" id="SSF54862">
    <property type="entry name" value="4Fe-4S ferredoxins"/>
    <property type="match status" value="1"/>
</dbReference>
<proteinExistence type="predicted"/>
<keyword evidence="1" id="KW-0813">Transport</keyword>
<evidence type="ECO:0000256" key="2">
    <source>
        <dbReference type="ARBA" id="ARBA00022485"/>
    </source>
</evidence>
<sequence>MKISLKYPRNLLTKPVLSSIILKTKLNINILQAKVADSVGEYTIEIDDKDKDKFVNAIRKEGVIAEELKDSINLEREKCIDCGACVSLCPVSALVMKNFEVVVEDEKCILCGRCINSCPFKALSIKKA</sequence>
<dbReference type="Gene3D" id="3.30.70.260">
    <property type="match status" value="1"/>
</dbReference>
<dbReference type="InterPro" id="IPR017900">
    <property type="entry name" value="4Fe4S_Fe_S_CS"/>
</dbReference>
<keyword evidence="3" id="KW-0479">Metal-binding</keyword>
<dbReference type="EMBL" id="CCXY01000139">
    <property type="protein sequence ID" value="CEG12387.1"/>
    <property type="molecule type" value="Genomic_DNA"/>
</dbReference>
<evidence type="ECO:0000256" key="4">
    <source>
        <dbReference type="ARBA" id="ARBA00022737"/>
    </source>
</evidence>
<accession>A0A098E8N3</accession>
<gene>
    <name evidence="9" type="ORF">MSIBF_A2230003</name>
</gene>
<feature type="domain" description="4Fe-4S ferredoxin-type" evidence="8">
    <location>
        <begin position="70"/>
        <end position="98"/>
    </location>
</feature>
<evidence type="ECO:0000256" key="1">
    <source>
        <dbReference type="ARBA" id="ARBA00022448"/>
    </source>
</evidence>
<dbReference type="AlphaFoldDB" id="A0A098E8N3"/>
<dbReference type="PANTHER" id="PTHR43687:SF6">
    <property type="entry name" value="L-ASPARTATE SEMIALDEHYDE SULFURTRANSFERASE IRON-SULFUR SUBUNIT"/>
    <property type="match status" value="1"/>
</dbReference>
<dbReference type="PANTHER" id="PTHR43687">
    <property type="entry name" value="ADENYLYLSULFATE REDUCTASE, BETA SUBUNIT"/>
    <property type="match status" value="1"/>
</dbReference>
<dbReference type="InterPro" id="IPR017896">
    <property type="entry name" value="4Fe4S_Fe-S-bd"/>
</dbReference>
<feature type="domain" description="4Fe-4S ferredoxin-type" evidence="8">
    <location>
        <begin position="99"/>
        <end position="128"/>
    </location>
</feature>
<evidence type="ECO:0000256" key="3">
    <source>
        <dbReference type="ARBA" id="ARBA00022723"/>
    </source>
</evidence>
<evidence type="ECO:0000256" key="7">
    <source>
        <dbReference type="ARBA" id="ARBA00023014"/>
    </source>
</evidence>
<dbReference type="PROSITE" id="PS00198">
    <property type="entry name" value="4FE4S_FER_1"/>
    <property type="match status" value="2"/>
</dbReference>
<evidence type="ECO:0000259" key="8">
    <source>
        <dbReference type="PROSITE" id="PS51379"/>
    </source>
</evidence>
<evidence type="ECO:0000256" key="6">
    <source>
        <dbReference type="ARBA" id="ARBA00023004"/>
    </source>
</evidence>
<evidence type="ECO:0000313" key="9">
    <source>
        <dbReference type="EMBL" id="CEG12387.1"/>
    </source>
</evidence>
<keyword evidence="5" id="KW-0249">Electron transport</keyword>
<dbReference type="Pfam" id="PF09383">
    <property type="entry name" value="NIL"/>
    <property type="match status" value="1"/>
</dbReference>
<dbReference type="InterPro" id="IPR018449">
    <property type="entry name" value="NIL_domain"/>
</dbReference>
<dbReference type="InterPro" id="IPR050572">
    <property type="entry name" value="Fe-S_Ferredoxin"/>
</dbReference>
<keyword evidence="6" id="KW-0408">Iron</keyword>
<dbReference type="Gene3D" id="3.30.70.20">
    <property type="match status" value="1"/>
</dbReference>
<dbReference type="Pfam" id="PF12838">
    <property type="entry name" value="Fer4_7"/>
    <property type="match status" value="1"/>
</dbReference>
<protein>
    <submittedName>
        <fullName evidence="9">NIL domain protein</fullName>
    </submittedName>
</protein>
<evidence type="ECO:0000256" key="5">
    <source>
        <dbReference type="ARBA" id="ARBA00022982"/>
    </source>
</evidence>